<protein>
    <submittedName>
        <fullName evidence="4">Putative pre-mrna splicing factor protein</fullName>
    </submittedName>
</protein>
<name>A0A420I675_9PEZI</name>
<proteinExistence type="predicted"/>
<dbReference type="OrthoDB" id="10265068at2759"/>
<feature type="region of interest" description="Disordered" evidence="3">
    <location>
        <begin position="1"/>
        <end position="26"/>
    </location>
</feature>
<dbReference type="STRING" id="212602.A0A420I675"/>
<evidence type="ECO:0000256" key="2">
    <source>
        <dbReference type="ARBA" id="ARBA00023242"/>
    </source>
</evidence>
<dbReference type="PANTHER" id="PTHR15074">
    <property type="entry name" value="METHYL-CPG-BINDING PROTEIN"/>
    <property type="match status" value="1"/>
</dbReference>
<reference evidence="4 5" key="1">
    <citation type="journal article" date="2018" name="BMC Genomics">
        <title>Comparative genome analyses reveal sequence features reflecting distinct modes of host-adaptation between dicot and monocot powdery mildew.</title>
        <authorList>
            <person name="Wu Y."/>
            <person name="Ma X."/>
            <person name="Pan Z."/>
            <person name="Kale S.D."/>
            <person name="Song Y."/>
            <person name="King H."/>
            <person name="Zhang Q."/>
            <person name="Presley C."/>
            <person name="Deng X."/>
            <person name="Wei C.I."/>
            <person name="Xiao S."/>
        </authorList>
    </citation>
    <scope>NUCLEOTIDE SEQUENCE [LARGE SCALE GENOMIC DNA]</scope>
    <source>
        <strain evidence="4">UMSG2</strain>
    </source>
</reference>
<accession>A0A420I675</accession>
<keyword evidence="2" id="KW-0539">Nucleus</keyword>
<keyword evidence="5" id="KW-1185">Reference proteome</keyword>
<evidence type="ECO:0000313" key="5">
    <source>
        <dbReference type="Proteomes" id="UP000286134"/>
    </source>
</evidence>
<dbReference type="AlphaFoldDB" id="A0A420I675"/>
<evidence type="ECO:0000256" key="3">
    <source>
        <dbReference type="SAM" id="MobiDB-lite"/>
    </source>
</evidence>
<evidence type="ECO:0000313" key="4">
    <source>
        <dbReference type="EMBL" id="RKF65200.1"/>
    </source>
</evidence>
<dbReference type="Gene3D" id="1.10.340.30">
    <property type="entry name" value="Hypothetical protein, domain 2"/>
    <property type="match status" value="1"/>
</dbReference>
<gene>
    <name evidence="4" type="ORF">OnM2_011017</name>
</gene>
<dbReference type="GO" id="GO:0006281">
    <property type="term" value="P:DNA repair"/>
    <property type="evidence" value="ECO:0007669"/>
    <property type="project" value="InterPro"/>
</dbReference>
<dbReference type="InterPro" id="IPR011257">
    <property type="entry name" value="DNA_glycosylase"/>
</dbReference>
<comment type="subcellular location">
    <subcellularLocation>
        <location evidence="1">Nucleus</location>
    </subcellularLocation>
</comment>
<dbReference type="GO" id="GO:0005634">
    <property type="term" value="C:nucleus"/>
    <property type="evidence" value="ECO:0007669"/>
    <property type="project" value="UniProtKB-SubCell"/>
</dbReference>
<dbReference type="GO" id="GO:0003677">
    <property type="term" value="F:DNA binding"/>
    <property type="evidence" value="ECO:0007669"/>
    <property type="project" value="InterPro"/>
</dbReference>
<sequence length="768" mass="88462">MKLQNQRTSFASKRVSSTKKKRRAPLDRNISHMIKLNIEISTQARKHSENHGVNFRKLALTGTYSRYRQFTVNRIFKLSCRSNNPKNQVTLVKTERVKAPTKRERLIRLKLPQKDMPNMSQCAKELLVKSDFKISPNSMFDPKVSIAPKRKRISGPWSYRKINDFHITEMNSIRTSTHDSALRDIKTLRSLFRFRKLKINVKRLPLAIDQEFTSGQIFLDHCPHSMRYTSSLNIKRDLNSKSRWNSPELITPKHLVSKSKDFALLPRVILWSLPAKLSLLIIFKALRCLVSLSPMEIKLESMECIENNLSPTKPLALLKILDSVTSYEKSDLIVVFKKLISILEVRLKDSMNHSKELGYFINDYCVDSNLNMYNGSTKVLCFLKKWHHPLITSKDHPALSLIGALKGHDTSLYRIFIADKTSKLICVDKLVSPIDHIQFAFETHTNSLSNNDNNDDDGGSSINRYIDKEKEKAERKSKVKKQVNRAPAKSPYFFSSKKYYKEKALNSPMNLCCRYLSFSSHFKIPDVVPTLSGEMSRKHSVSGTISCIPFPPLSESYFGLIQEKLADNPFCLLIAITFLIRTHGKQAIPIYHKLISRYPTPESFVAADMQEMESMITCLGFQNQRANTCKLYASTWLQDPPIKDKRYAVRDYPVRGSGRNIRKGEVLTDSDTRDAWEIGHMTSGPYALDSWRIFCRDKLRRVAAGWNGERACEGFQPEWMRVVPQDKELRAFLQWMWLKEGFLWNPQTGDKEVAGTELMIDAMEGRIL</sequence>
<dbReference type="GO" id="GO:0003824">
    <property type="term" value="F:catalytic activity"/>
    <property type="evidence" value="ECO:0007669"/>
    <property type="project" value="InterPro"/>
</dbReference>
<comment type="caution">
    <text evidence="4">The sequence shown here is derived from an EMBL/GenBank/DDBJ whole genome shotgun (WGS) entry which is preliminary data.</text>
</comment>
<organism evidence="4 5">
    <name type="scientific">Erysiphe neolycopersici</name>
    <dbReference type="NCBI Taxonomy" id="212602"/>
    <lineage>
        <taxon>Eukaryota</taxon>
        <taxon>Fungi</taxon>
        <taxon>Dikarya</taxon>
        <taxon>Ascomycota</taxon>
        <taxon>Pezizomycotina</taxon>
        <taxon>Leotiomycetes</taxon>
        <taxon>Erysiphales</taxon>
        <taxon>Erysiphaceae</taxon>
        <taxon>Erysiphe</taxon>
    </lineage>
</organism>
<feature type="compositionally biased region" description="Polar residues" evidence="3">
    <location>
        <begin position="1"/>
        <end position="11"/>
    </location>
</feature>
<evidence type="ECO:0000256" key="1">
    <source>
        <dbReference type="ARBA" id="ARBA00004123"/>
    </source>
</evidence>
<dbReference type="SUPFAM" id="SSF48150">
    <property type="entry name" value="DNA-glycosylase"/>
    <property type="match status" value="1"/>
</dbReference>
<dbReference type="Proteomes" id="UP000286134">
    <property type="component" value="Unassembled WGS sequence"/>
</dbReference>
<dbReference type="EMBL" id="MCFK01001167">
    <property type="protein sequence ID" value="RKF65200.1"/>
    <property type="molecule type" value="Genomic_DNA"/>
</dbReference>
<dbReference type="InterPro" id="IPR045138">
    <property type="entry name" value="MeCP2/MBD4"/>
</dbReference>
<dbReference type="PANTHER" id="PTHR15074:SF0">
    <property type="entry name" value="METHYL-CPG-BINDING DOMAIN PROTEIN 4-LIKE PROTEIN"/>
    <property type="match status" value="1"/>
</dbReference>